<dbReference type="Pfam" id="PF01187">
    <property type="entry name" value="MIF"/>
    <property type="match status" value="1"/>
</dbReference>
<dbReference type="GO" id="GO:0004167">
    <property type="term" value="F:dopachrome isomerase activity"/>
    <property type="evidence" value="ECO:0007669"/>
    <property type="project" value="UniProtKB-EC"/>
</dbReference>
<evidence type="ECO:0000256" key="1">
    <source>
        <dbReference type="ARBA" id="ARBA00004613"/>
    </source>
</evidence>
<evidence type="ECO:0000256" key="7">
    <source>
        <dbReference type="ARBA" id="ARBA00038932"/>
    </source>
</evidence>
<gene>
    <name evidence="12" type="ORF">H8S23_05390</name>
</gene>
<accession>A0A923I8T3</accession>
<comment type="catalytic activity">
    <reaction evidence="5">
        <text>3-phenylpyruvate = enol-phenylpyruvate</text>
        <dbReference type="Rhea" id="RHEA:17097"/>
        <dbReference type="ChEBI" id="CHEBI:16815"/>
        <dbReference type="ChEBI" id="CHEBI:18005"/>
        <dbReference type="EC" id="5.3.2.1"/>
    </reaction>
</comment>
<name>A0A923I8T3_9FIRM</name>
<dbReference type="GO" id="GO:0005125">
    <property type="term" value="F:cytokine activity"/>
    <property type="evidence" value="ECO:0007669"/>
    <property type="project" value="UniProtKB-KW"/>
</dbReference>
<dbReference type="EMBL" id="JACONZ010000002">
    <property type="protein sequence ID" value="MBC5580931.1"/>
    <property type="molecule type" value="Genomic_DNA"/>
</dbReference>
<keyword evidence="2" id="KW-0202">Cytokine</keyword>
<keyword evidence="4" id="KW-0413">Isomerase</keyword>
<evidence type="ECO:0000313" key="12">
    <source>
        <dbReference type="EMBL" id="MBC5580931.1"/>
    </source>
</evidence>
<proteinExistence type="predicted"/>
<evidence type="ECO:0000256" key="5">
    <source>
        <dbReference type="ARBA" id="ARBA00036735"/>
    </source>
</evidence>
<dbReference type="GO" id="GO:0005615">
    <property type="term" value="C:extracellular space"/>
    <property type="evidence" value="ECO:0007669"/>
    <property type="project" value="UniProtKB-KW"/>
</dbReference>
<keyword evidence="13" id="KW-1185">Reference proteome</keyword>
<dbReference type="EC" id="5.3.3.12" evidence="7"/>
<dbReference type="PANTHER" id="PTHR11954:SF6">
    <property type="entry name" value="MACROPHAGE MIGRATION INHIBITORY FACTOR"/>
    <property type="match status" value="1"/>
</dbReference>
<evidence type="ECO:0000256" key="9">
    <source>
        <dbReference type="ARBA" id="ARBA00041631"/>
    </source>
</evidence>
<dbReference type="RefSeq" id="WP_186887307.1">
    <property type="nucleotide sequence ID" value="NZ_JACONZ010000002.1"/>
</dbReference>
<evidence type="ECO:0000313" key="13">
    <source>
        <dbReference type="Proteomes" id="UP000659630"/>
    </source>
</evidence>
<sequence length="112" mass="12488">MPFIHTMTNLPIPEETEKRLKAAYGEAAALIGKSENWLMLRFEDSCRLWMAGSGEPAAMVQVDLYGKAAPEAYEAMTARLTAVLEKELGLAPGRVYVRYAQTPYWGWDGGNF</sequence>
<dbReference type="AlphaFoldDB" id="A0A923I8T3"/>
<evidence type="ECO:0000256" key="4">
    <source>
        <dbReference type="ARBA" id="ARBA00023235"/>
    </source>
</evidence>
<evidence type="ECO:0000256" key="2">
    <source>
        <dbReference type="ARBA" id="ARBA00022514"/>
    </source>
</evidence>
<protein>
    <recommendedName>
        <fullName evidence="11">L-dopachrome isomerase</fullName>
        <ecNumber evidence="8">5.3.2.1</ecNumber>
        <ecNumber evidence="7">5.3.3.12</ecNumber>
    </recommendedName>
    <alternativeName>
        <fullName evidence="9">L-dopachrome tautomerase</fullName>
    </alternativeName>
    <alternativeName>
        <fullName evidence="10">Phenylpyruvate tautomerase</fullName>
    </alternativeName>
</protein>
<comment type="subcellular location">
    <subcellularLocation>
        <location evidence="1">Secreted</location>
    </subcellularLocation>
</comment>
<dbReference type="PANTHER" id="PTHR11954">
    <property type="entry name" value="D-DOPACHROME DECARBOXYLASE"/>
    <property type="match status" value="1"/>
</dbReference>
<dbReference type="Gene3D" id="3.30.429.10">
    <property type="entry name" value="Macrophage Migration Inhibitory Factor"/>
    <property type="match status" value="1"/>
</dbReference>
<organism evidence="12 13">
    <name type="scientific">Anaerofilum hominis</name>
    <dbReference type="NCBI Taxonomy" id="2763016"/>
    <lineage>
        <taxon>Bacteria</taxon>
        <taxon>Bacillati</taxon>
        <taxon>Bacillota</taxon>
        <taxon>Clostridia</taxon>
        <taxon>Eubacteriales</taxon>
        <taxon>Oscillospiraceae</taxon>
        <taxon>Anaerofilum</taxon>
    </lineage>
</organism>
<dbReference type="Proteomes" id="UP000659630">
    <property type="component" value="Unassembled WGS sequence"/>
</dbReference>
<comment type="catalytic activity">
    <reaction evidence="6">
        <text>L-dopachrome = 5,6-dihydroxyindole-2-carboxylate</text>
        <dbReference type="Rhea" id="RHEA:13041"/>
        <dbReference type="ChEBI" id="CHEBI:16875"/>
        <dbReference type="ChEBI" id="CHEBI:57509"/>
        <dbReference type="EC" id="5.3.3.12"/>
    </reaction>
</comment>
<evidence type="ECO:0000256" key="3">
    <source>
        <dbReference type="ARBA" id="ARBA00022525"/>
    </source>
</evidence>
<evidence type="ECO:0000256" key="6">
    <source>
        <dbReference type="ARBA" id="ARBA00036823"/>
    </source>
</evidence>
<dbReference type="GO" id="GO:0050178">
    <property type="term" value="F:phenylpyruvate tautomerase activity"/>
    <property type="evidence" value="ECO:0007669"/>
    <property type="project" value="UniProtKB-EC"/>
</dbReference>
<dbReference type="InterPro" id="IPR001398">
    <property type="entry name" value="Macrophage_inhib_fac"/>
</dbReference>
<evidence type="ECO:0000256" key="11">
    <source>
        <dbReference type="ARBA" id="ARBA00042730"/>
    </source>
</evidence>
<reference evidence="12" key="1">
    <citation type="submission" date="2020-08" db="EMBL/GenBank/DDBJ databases">
        <title>Genome public.</title>
        <authorList>
            <person name="Liu C."/>
            <person name="Sun Q."/>
        </authorList>
    </citation>
    <scope>NUCLEOTIDE SEQUENCE</scope>
    <source>
        <strain evidence="12">BX8</strain>
    </source>
</reference>
<evidence type="ECO:0000256" key="8">
    <source>
        <dbReference type="ARBA" id="ARBA00039086"/>
    </source>
</evidence>
<dbReference type="EC" id="5.3.2.1" evidence="8"/>
<keyword evidence="3" id="KW-0964">Secreted</keyword>
<dbReference type="SUPFAM" id="SSF55331">
    <property type="entry name" value="Tautomerase/MIF"/>
    <property type="match status" value="1"/>
</dbReference>
<comment type="caution">
    <text evidence="12">The sequence shown here is derived from an EMBL/GenBank/DDBJ whole genome shotgun (WGS) entry which is preliminary data.</text>
</comment>
<evidence type="ECO:0000256" key="10">
    <source>
        <dbReference type="ARBA" id="ARBA00041912"/>
    </source>
</evidence>
<dbReference type="InterPro" id="IPR014347">
    <property type="entry name" value="Tautomerase/MIF_sf"/>
</dbReference>